<dbReference type="OrthoDB" id="507128at2759"/>
<feature type="domain" description="Pyrroloquinoline quinone-dependent pyranose dehydrogenase beta-propeller" evidence="3">
    <location>
        <begin position="34"/>
        <end position="432"/>
    </location>
</feature>
<name>B2AQA1_PODAN</name>
<dbReference type="GeneID" id="6190600"/>
<reference evidence="4" key="2">
    <citation type="submission" date="2008-07" db="EMBL/GenBank/DDBJ databases">
        <authorList>
            <person name="Genoscope - CEA"/>
        </authorList>
    </citation>
    <scope>NUCLEOTIDE SEQUENCE</scope>
    <source>
        <strain evidence="4">S mat+</strain>
    </source>
</reference>
<accession>B2AQA1</accession>
<gene>
    <name evidence="4" type="ORF">PODANS_4_4850</name>
</gene>
<feature type="signal peptide" evidence="2">
    <location>
        <begin position="1"/>
        <end position="19"/>
    </location>
</feature>
<dbReference type="VEuPathDB" id="FungiDB:PODANS_4_4850"/>
<feature type="region of interest" description="Disordered" evidence="1">
    <location>
        <begin position="439"/>
        <end position="460"/>
    </location>
</feature>
<dbReference type="SUPFAM" id="SSF50952">
    <property type="entry name" value="Soluble quinoprotein glucose dehydrogenase"/>
    <property type="match status" value="1"/>
</dbReference>
<sequence length="490" mass="52127">MVKKAVLAGACLYTAGALAQGTCGDILVPRNPAPVVANGWQAQLVAGGLTKPRSIQFDEAGALLVVESGKGISRHRFTDNGGTCLHANHSHMLVELQGLNHGLALSNEGDILYASTAESVLAWSYNARGGAVTLQPRTLVANMSNNDLVTRTLLISEKVQGKLIVSRGSAEANRDRAAVLSSGLSQIRVFDITNRSDSESPYNFNTDGDVLGWGLRNSVGVAEHPRTGGIYAVENSVDGVTRNGQDIRENNPGEELNFFGYLDETVNVNASANNNYGYPHCFAVWDPSHIPDGDGLGVGKQFAVEENSSLTDDTCDTHYLAPRLTFRAHYARIASQVLYWGARRGISRLGGSCRSFLHNILLVPVASIAFNAATGEPVASADSRGALRDIITNVDNTQCPDKCFRPVGLAIDSKGRIWFSSDSTGEIYVLQRTGENSEGKFVLPEGGQNGDGSGTNNGNGDSAASTVFGWETRVLGWTALVGLGAWLMAV</sequence>
<dbReference type="Pfam" id="PF22807">
    <property type="entry name" value="TrAA12"/>
    <property type="match status" value="1"/>
</dbReference>
<dbReference type="InterPro" id="IPR054539">
    <property type="entry name" value="Beta-prop_PDH"/>
</dbReference>
<protein>
    <submittedName>
        <fullName evidence="4">Podospora anserina S mat+ genomic DNA chromosome 4, supercontig 4</fullName>
    </submittedName>
</protein>
<dbReference type="InterPro" id="IPR011041">
    <property type="entry name" value="Quinoprot_gluc/sorb_DH_b-prop"/>
</dbReference>
<dbReference type="InterPro" id="IPR011042">
    <property type="entry name" value="6-blade_b-propeller_TolB-like"/>
</dbReference>
<keyword evidence="2" id="KW-0732">Signal</keyword>
<evidence type="ECO:0000256" key="1">
    <source>
        <dbReference type="SAM" id="MobiDB-lite"/>
    </source>
</evidence>
<dbReference type="Gene3D" id="2.120.10.30">
    <property type="entry name" value="TolB, C-terminal domain"/>
    <property type="match status" value="1"/>
</dbReference>
<dbReference type="AlphaFoldDB" id="B2AQA1"/>
<dbReference type="EMBL" id="CU633895">
    <property type="protein sequence ID" value="CAP67040.1"/>
    <property type="molecule type" value="Genomic_DNA"/>
</dbReference>
<evidence type="ECO:0000256" key="2">
    <source>
        <dbReference type="SAM" id="SignalP"/>
    </source>
</evidence>
<feature type="compositionally biased region" description="Gly residues" evidence="1">
    <location>
        <begin position="447"/>
        <end position="457"/>
    </location>
</feature>
<proteinExistence type="predicted"/>
<evidence type="ECO:0000313" key="4">
    <source>
        <dbReference type="EMBL" id="CAP67040.1"/>
    </source>
</evidence>
<organism evidence="4">
    <name type="scientific">Podospora anserina (strain S / ATCC MYA-4624 / DSM 980 / FGSC 10383)</name>
    <name type="common">Pleurage anserina</name>
    <dbReference type="NCBI Taxonomy" id="515849"/>
    <lineage>
        <taxon>Eukaryota</taxon>
        <taxon>Fungi</taxon>
        <taxon>Dikarya</taxon>
        <taxon>Ascomycota</taxon>
        <taxon>Pezizomycotina</taxon>
        <taxon>Sordariomycetes</taxon>
        <taxon>Sordariomycetidae</taxon>
        <taxon>Sordariales</taxon>
        <taxon>Podosporaceae</taxon>
        <taxon>Podospora</taxon>
        <taxon>Podospora anserina</taxon>
    </lineage>
</organism>
<reference evidence="4" key="1">
    <citation type="journal article" date="2008" name="Genome Biol.">
        <title>The genome sequence of the model ascomycete fungus Podospora anserina.</title>
        <authorList>
            <person name="Espagne E."/>
            <person name="Lespinet O."/>
            <person name="Malagnac F."/>
            <person name="Da Silva C."/>
            <person name="Jaillon O."/>
            <person name="Porcel B.M."/>
            <person name="Couloux A."/>
            <person name="Aury J.-M."/>
            <person name="Segurens B."/>
            <person name="Poulain J."/>
            <person name="Anthouard V."/>
            <person name="Grossetete S."/>
            <person name="Khalili H."/>
            <person name="Coppin E."/>
            <person name="Dequard-Chablat M."/>
            <person name="Picard M."/>
            <person name="Contamine V."/>
            <person name="Arnaise S."/>
            <person name="Bourdais A."/>
            <person name="Berteaux-Lecellier V."/>
            <person name="Gautheret D."/>
            <person name="de Vries R.P."/>
            <person name="Battaglia E."/>
            <person name="Coutinho P.M."/>
            <person name="Danchin E.G.J."/>
            <person name="Henrissat B."/>
            <person name="El Khoury R."/>
            <person name="Sainsard-Chanet A."/>
            <person name="Boivin A."/>
            <person name="Pinan-Lucarre B."/>
            <person name="Sellem C.H."/>
            <person name="Debuchy R."/>
            <person name="Wincker P."/>
            <person name="Weissenbach J."/>
            <person name="Silar P."/>
        </authorList>
    </citation>
    <scope>NUCLEOTIDE SEQUENCE [LARGE SCALE GENOMIC DNA]</scope>
    <source>
        <strain evidence="4">S mat+</strain>
    </source>
</reference>
<dbReference type="RefSeq" id="XP_001906374.1">
    <property type="nucleotide sequence ID" value="XM_001906339.1"/>
</dbReference>
<dbReference type="KEGG" id="pan:PODANSg3402"/>
<feature type="chain" id="PRO_5002773776" evidence="2">
    <location>
        <begin position="20"/>
        <end position="490"/>
    </location>
</feature>
<evidence type="ECO:0000259" key="3">
    <source>
        <dbReference type="Pfam" id="PF22807"/>
    </source>
</evidence>
<dbReference type="HOGENOM" id="CLU_039534_1_1_1"/>